<dbReference type="EMBL" id="JBANQN010000007">
    <property type="protein sequence ID" value="KAK6783946.1"/>
    <property type="molecule type" value="Genomic_DNA"/>
</dbReference>
<dbReference type="AlphaFoldDB" id="A0AAN8TEL6"/>
<organism evidence="1 2">
    <name type="scientific">Solanum bulbocastanum</name>
    <name type="common">Wild potato</name>
    <dbReference type="NCBI Taxonomy" id="147425"/>
    <lineage>
        <taxon>Eukaryota</taxon>
        <taxon>Viridiplantae</taxon>
        <taxon>Streptophyta</taxon>
        <taxon>Embryophyta</taxon>
        <taxon>Tracheophyta</taxon>
        <taxon>Spermatophyta</taxon>
        <taxon>Magnoliopsida</taxon>
        <taxon>eudicotyledons</taxon>
        <taxon>Gunneridae</taxon>
        <taxon>Pentapetalae</taxon>
        <taxon>asterids</taxon>
        <taxon>lamiids</taxon>
        <taxon>Solanales</taxon>
        <taxon>Solanaceae</taxon>
        <taxon>Solanoideae</taxon>
        <taxon>Solaneae</taxon>
        <taxon>Solanum</taxon>
    </lineage>
</organism>
<evidence type="ECO:0000313" key="1">
    <source>
        <dbReference type="EMBL" id="KAK6783946.1"/>
    </source>
</evidence>
<protein>
    <submittedName>
        <fullName evidence="1">Uncharacterized protein</fullName>
    </submittedName>
</protein>
<sequence>MQRRGRLYTIKHLGILKEEQMMRKMVEEYHCESDGDIFQIYNKFEDLNKKVTEVLSNSSIVQIIYKCGSDPLDAFRESVKLSLLGVDNVHFKLNYSSSNSEISLSSLEVV</sequence>
<keyword evidence="2" id="KW-1185">Reference proteome</keyword>
<reference evidence="1 2" key="1">
    <citation type="submission" date="2024-02" db="EMBL/GenBank/DDBJ databases">
        <title>de novo genome assembly of Solanum bulbocastanum strain 11H21.</title>
        <authorList>
            <person name="Hosaka A.J."/>
        </authorList>
    </citation>
    <scope>NUCLEOTIDE SEQUENCE [LARGE SCALE GENOMIC DNA]</scope>
    <source>
        <tissue evidence="1">Young leaves</tissue>
    </source>
</reference>
<name>A0AAN8TEL6_SOLBU</name>
<gene>
    <name evidence="1" type="ORF">RDI58_017400</name>
</gene>
<dbReference type="Proteomes" id="UP001371456">
    <property type="component" value="Unassembled WGS sequence"/>
</dbReference>
<proteinExistence type="predicted"/>
<accession>A0AAN8TEL6</accession>
<comment type="caution">
    <text evidence="1">The sequence shown here is derived from an EMBL/GenBank/DDBJ whole genome shotgun (WGS) entry which is preliminary data.</text>
</comment>
<evidence type="ECO:0000313" key="2">
    <source>
        <dbReference type="Proteomes" id="UP001371456"/>
    </source>
</evidence>